<dbReference type="GO" id="GO:0008168">
    <property type="term" value="F:methyltransferase activity"/>
    <property type="evidence" value="ECO:0007669"/>
    <property type="project" value="UniProtKB-KW"/>
</dbReference>
<feature type="domain" description="Methyltransferase" evidence="1">
    <location>
        <begin position="42"/>
        <end position="136"/>
    </location>
</feature>
<keyword evidence="2" id="KW-0489">Methyltransferase</keyword>
<dbReference type="AlphaFoldDB" id="A0A1H3BA50"/>
<dbReference type="Gene3D" id="3.40.50.150">
    <property type="entry name" value="Vaccinia Virus protein VP39"/>
    <property type="match status" value="1"/>
</dbReference>
<accession>A0A1H3BA50</accession>
<proteinExistence type="predicted"/>
<organism evidence="2 3">
    <name type="scientific">Marininema mesophilum</name>
    <dbReference type="NCBI Taxonomy" id="1048340"/>
    <lineage>
        <taxon>Bacteria</taxon>
        <taxon>Bacillati</taxon>
        <taxon>Bacillota</taxon>
        <taxon>Bacilli</taxon>
        <taxon>Bacillales</taxon>
        <taxon>Thermoactinomycetaceae</taxon>
        <taxon>Marininema</taxon>
    </lineage>
</organism>
<sequence>MQEQFEAMYTSGEFREKWDYVHPSAELISFIATAKIPEGAQVLDVGCGAGREAVFLASQNYKAIGVDFSKEALKIAETRAREAEVTVDWRQGDVLDLPVETGSIDFVNDRGCFHVISEDQRGQYASELSRVLRPGGRILLRGCREHQSGLDWFTLVTPEAIDRHFSEDFTYGPVLALSIISDASREEGQGLKSNLVVLEKK</sequence>
<protein>
    <submittedName>
        <fullName evidence="2">Methyltransferase domain-containing protein</fullName>
    </submittedName>
</protein>
<keyword evidence="2" id="KW-0808">Transferase</keyword>
<dbReference type="GO" id="GO:0032259">
    <property type="term" value="P:methylation"/>
    <property type="evidence" value="ECO:0007669"/>
    <property type="project" value="UniProtKB-KW"/>
</dbReference>
<dbReference type="RefSeq" id="WP_091742176.1">
    <property type="nucleotide sequence ID" value="NZ_FNNQ01000016.1"/>
</dbReference>
<dbReference type="SUPFAM" id="SSF53335">
    <property type="entry name" value="S-adenosyl-L-methionine-dependent methyltransferases"/>
    <property type="match status" value="1"/>
</dbReference>
<dbReference type="PANTHER" id="PTHR12843">
    <property type="entry name" value="PROTEIN-LYSINE N-METHYLTRANSFERASE METTL10"/>
    <property type="match status" value="1"/>
</dbReference>
<dbReference type="InterPro" id="IPR029063">
    <property type="entry name" value="SAM-dependent_MTases_sf"/>
</dbReference>
<dbReference type="Proteomes" id="UP000198534">
    <property type="component" value="Unassembled WGS sequence"/>
</dbReference>
<gene>
    <name evidence="2" type="ORF">SAMN05444487_11617</name>
</gene>
<keyword evidence="3" id="KW-1185">Reference proteome</keyword>
<dbReference type="EMBL" id="FNNQ01000016">
    <property type="protein sequence ID" value="SDX38511.1"/>
    <property type="molecule type" value="Genomic_DNA"/>
</dbReference>
<evidence type="ECO:0000313" key="3">
    <source>
        <dbReference type="Proteomes" id="UP000198534"/>
    </source>
</evidence>
<evidence type="ECO:0000313" key="2">
    <source>
        <dbReference type="EMBL" id="SDX38511.1"/>
    </source>
</evidence>
<dbReference type="Pfam" id="PF13649">
    <property type="entry name" value="Methyltransf_25"/>
    <property type="match status" value="1"/>
</dbReference>
<dbReference type="PANTHER" id="PTHR12843:SF5">
    <property type="entry name" value="EEF1A LYSINE METHYLTRANSFERASE 2"/>
    <property type="match status" value="1"/>
</dbReference>
<evidence type="ECO:0000259" key="1">
    <source>
        <dbReference type="Pfam" id="PF13649"/>
    </source>
</evidence>
<dbReference type="OrthoDB" id="9804312at2"/>
<reference evidence="2 3" key="1">
    <citation type="submission" date="2016-10" db="EMBL/GenBank/DDBJ databases">
        <authorList>
            <person name="de Groot N.N."/>
        </authorList>
    </citation>
    <scope>NUCLEOTIDE SEQUENCE [LARGE SCALE GENOMIC DNA]</scope>
    <source>
        <strain evidence="2 3">DSM 45610</strain>
    </source>
</reference>
<dbReference type="CDD" id="cd02440">
    <property type="entry name" value="AdoMet_MTases"/>
    <property type="match status" value="1"/>
</dbReference>
<name>A0A1H3BA50_9BACL</name>
<dbReference type="STRING" id="1048340.SAMN05444487_11617"/>
<dbReference type="InterPro" id="IPR041698">
    <property type="entry name" value="Methyltransf_25"/>
</dbReference>